<dbReference type="Proteomes" id="UP001138997">
    <property type="component" value="Unassembled WGS sequence"/>
</dbReference>
<evidence type="ECO:0000313" key="1">
    <source>
        <dbReference type="EMBL" id="MCD5314613.1"/>
    </source>
</evidence>
<sequence length="108" mass="11516">MEDEDEREVTLVSEEGLTVKAYLDDGALVILGEDLNATELFGEDVAEYAYGLTVAAEDVPKVLDALDVAAGLDVLDALVLRGADLVKIGEAGWLESIGVSAEFWSRIS</sequence>
<comment type="caution">
    <text evidence="1">The sequence shown here is derived from an EMBL/GenBank/DDBJ whole genome shotgun (WGS) entry which is preliminary data.</text>
</comment>
<keyword evidence="2" id="KW-1185">Reference proteome</keyword>
<dbReference type="EMBL" id="JAJOMB010000017">
    <property type="protein sequence ID" value="MCD5314613.1"/>
    <property type="molecule type" value="Genomic_DNA"/>
</dbReference>
<gene>
    <name evidence="1" type="ORF">LR394_27270</name>
</gene>
<protein>
    <submittedName>
        <fullName evidence="1">Uncharacterized protein</fullName>
    </submittedName>
</protein>
<dbReference type="AlphaFoldDB" id="A0A9X1NK58"/>
<dbReference type="RefSeq" id="WP_231447294.1">
    <property type="nucleotide sequence ID" value="NZ_JAJOMB010000017.1"/>
</dbReference>
<evidence type="ECO:0000313" key="2">
    <source>
        <dbReference type="Proteomes" id="UP001138997"/>
    </source>
</evidence>
<organism evidence="1 2">
    <name type="scientific">Kineosporia babensis</name>
    <dbReference type="NCBI Taxonomy" id="499548"/>
    <lineage>
        <taxon>Bacteria</taxon>
        <taxon>Bacillati</taxon>
        <taxon>Actinomycetota</taxon>
        <taxon>Actinomycetes</taxon>
        <taxon>Kineosporiales</taxon>
        <taxon>Kineosporiaceae</taxon>
        <taxon>Kineosporia</taxon>
    </lineage>
</organism>
<accession>A0A9X1NK58</accession>
<name>A0A9X1NK58_9ACTN</name>
<reference evidence="1" key="1">
    <citation type="submission" date="2021-11" db="EMBL/GenBank/DDBJ databases">
        <title>Streptomyces corallinus and Kineosporia corallina sp. nov., two new coral-derived marine actinobacteria.</title>
        <authorList>
            <person name="Buangrab K."/>
            <person name="Sutthacheep M."/>
            <person name="Yeemin T."/>
            <person name="Harunari E."/>
            <person name="Igarashi Y."/>
            <person name="Sripreechasak P."/>
            <person name="Kanchanasin P."/>
            <person name="Tanasupawat S."/>
            <person name="Phongsopitanun W."/>
        </authorList>
    </citation>
    <scope>NUCLEOTIDE SEQUENCE</scope>
    <source>
        <strain evidence="1">JCM 31032</strain>
    </source>
</reference>
<proteinExistence type="predicted"/>